<reference evidence="2" key="1">
    <citation type="submission" date="2022-11" db="UniProtKB">
        <authorList>
            <consortium name="WormBaseParasite"/>
        </authorList>
    </citation>
    <scope>IDENTIFICATION</scope>
</reference>
<name>A0AC34RME3_9BILA</name>
<accession>A0AC34RME3</accession>
<evidence type="ECO:0000313" key="2">
    <source>
        <dbReference type="WBParaSite" id="JU765_v2.g8153.t1"/>
    </source>
</evidence>
<organism evidence="1 2">
    <name type="scientific">Panagrolaimus sp. JU765</name>
    <dbReference type="NCBI Taxonomy" id="591449"/>
    <lineage>
        <taxon>Eukaryota</taxon>
        <taxon>Metazoa</taxon>
        <taxon>Ecdysozoa</taxon>
        <taxon>Nematoda</taxon>
        <taxon>Chromadorea</taxon>
        <taxon>Rhabditida</taxon>
        <taxon>Tylenchina</taxon>
        <taxon>Panagrolaimomorpha</taxon>
        <taxon>Panagrolaimoidea</taxon>
        <taxon>Panagrolaimidae</taxon>
        <taxon>Panagrolaimus</taxon>
    </lineage>
</organism>
<proteinExistence type="predicted"/>
<sequence length="198" mass="22603">MTDNLIWTKSIESLFLRNYRARAVISRSTCPYYEAEFEEFVMIMKRLQKEYPNILDGIDFKEDADSFVYEPVQEAEQFDCGICLSSYSISKRVSCGNSEESNCHSFCINCVREQANAATGEMPLAEGAVGLKCMDTDCDKPIYYGLIRNLLPSAIRKRMDDRIQEENLAVSGLQLERCKNCNFAAEMNVDKTVNKVFD</sequence>
<dbReference type="WBParaSite" id="JU765_v2.g8153.t1">
    <property type="protein sequence ID" value="JU765_v2.g8153.t1"/>
    <property type="gene ID" value="JU765_v2.g8153"/>
</dbReference>
<dbReference type="Proteomes" id="UP000887576">
    <property type="component" value="Unplaced"/>
</dbReference>
<protein>
    <submittedName>
        <fullName evidence="2">RING-type domain-containing protein</fullName>
    </submittedName>
</protein>
<evidence type="ECO:0000313" key="1">
    <source>
        <dbReference type="Proteomes" id="UP000887576"/>
    </source>
</evidence>